<sequence length="194" mass="21509">MKQVDTITARGRGRWGHHLYDVALRTRRCTRWDATGLRSDDEETYFLDCSPPVGSRAFGEEAARHAFITASFTDLDLADVDPPEPYDAPHWLDPIRGGFLESVTFVADYVQLHWTAGTMNAYRLPRIEVVGGQPVEASDPCYAAHLVRLLGAPVRDVDEVLDLGLVITLDSARMVIPLHSDGHEIVEFGGHVVS</sequence>
<evidence type="ECO:0000313" key="1">
    <source>
        <dbReference type="EMBL" id="MCF2530935.1"/>
    </source>
</evidence>
<proteinExistence type="predicted"/>
<keyword evidence="2" id="KW-1185">Reference proteome</keyword>
<name>A0AA41Q3M4_9ACTN</name>
<comment type="caution">
    <text evidence="1">The sequence shown here is derived from an EMBL/GenBank/DDBJ whole genome shotgun (WGS) entry which is preliminary data.</text>
</comment>
<reference evidence="1" key="1">
    <citation type="submission" date="2022-01" db="EMBL/GenBank/DDBJ databases">
        <title>Genome-Based Taxonomic Classification of the Phylum Actinobacteria.</title>
        <authorList>
            <person name="Gao Y."/>
        </authorList>
    </citation>
    <scope>NUCLEOTIDE SEQUENCE</scope>
    <source>
        <strain evidence="1">KLBMP 8922</strain>
    </source>
</reference>
<organism evidence="1 2">
    <name type="scientific">Yinghuangia soli</name>
    <dbReference type="NCBI Taxonomy" id="2908204"/>
    <lineage>
        <taxon>Bacteria</taxon>
        <taxon>Bacillati</taxon>
        <taxon>Actinomycetota</taxon>
        <taxon>Actinomycetes</taxon>
        <taxon>Kitasatosporales</taxon>
        <taxon>Streptomycetaceae</taxon>
        <taxon>Yinghuangia</taxon>
    </lineage>
</organism>
<evidence type="ECO:0000313" key="2">
    <source>
        <dbReference type="Proteomes" id="UP001165378"/>
    </source>
</evidence>
<accession>A0AA41Q3M4</accession>
<protein>
    <submittedName>
        <fullName evidence="1">Uncharacterized protein</fullName>
    </submittedName>
</protein>
<dbReference type="EMBL" id="JAKFHA010000019">
    <property type="protein sequence ID" value="MCF2530935.1"/>
    <property type="molecule type" value="Genomic_DNA"/>
</dbReference>
<dbReference type="AlphaFoldDB" id="A0AA41Q3M4"/>
<dbReference type="Proteomes" id="UP001165378">
    <property type="component" value="Unassembled WGS sequence"/>
</dbReference>
<gene>
    <name evidence="1" type="ORF">LZ495_27490</name>
</gene>
<dbReference type="RefSeq" id="WP_235055603.1">
    <property type="nucleotide sequence ID" value="NZ_JAKFHA010000019.1"/>
</dbReference>